<keyword evidence="9" id="KW-1185">Reference proteome</keyword>
<dbReference type="EMBL" id="CAJHNJ030000004">
    <property type="protein sequence ID" value="CAG9095328.1"/>
    <property type="molecule type" value="Genomic_DNA"/>
</dbReference>
<evidence type="ECO:0000313" key="8">
    <source>
        <dbReference type="EMBL" id="CAG9095328.1"/>
    </source>
</evidence>
<dbReference type="Pfam" id="PF08925">
    <property type="entry name" value="DUF1907"/>
    <property type="match status" value="1"/>
</dbReference>
<protein>
    <submittedName>
        <fullName evidence="8">(diamondback moth) hypothetical protein</fullName>
    </submittedName>
</protein>
<keyword evidence="6" id="KW-0539">Nucleus</keyword>
<evidence type="ECO:0000256" key="6">
    <source>
        <dbReference type="ARBA" id="ARBA00023242"/>
    </source>
</evidence>
<reference evidence="8" key="1">
    <citation type="submission" date="2020-11" db="EMBL/GenBank/DDBJ databases">
        <authorList>
            <person name="Whiteford S."/>
        </authorList>
    </citation>
    <scope>NUCLEOTIDE SEQUENCE</scope>
</reference>
<dbReference type="GO" id="GO:0005634">
    <property type="term" value="C:nucleus"/>
    <property type="evidence" value="ECO:0007669"/>
    <property type="project" value="UniProtKB-SubCell"/>
</dbReference>
<dbReference type="PANTHER" id="PTHR13204">
    <property type="entry name" value="PTD012 PROTEIN"/>
    <property type="match status" value="1"/>
</dbReference>
<comment type="subunit">
    <text evidence="2">Monomer.</text>
</comment>
<gene>
    <name evidence="8" type="ORF">PLXY2_LOCUS1573</name>
</gene>
<comment type="subcellular location">
    <subcellularLocation>
        <location evidence="1">Nucleus</location>
    </subcellularLocation>
</comment>
<dbReference type="SMART" id="SM01168">
    <property type="entry name" value="DUF1907"/>
    <property type="match status" value="1"/>
</dbReference>
<proteinExistence type="predicted"/>
<dbReference type="InterPro" id="IPR015021">
    <property type="entry name" value="C11orf54_DUF1907"/>
</dbReference>
<keyword evidence="5" id="KW-0862">Zinc</keyword>
<dbReference type="Proteomes" id="UP000653454">
    <property type="component" value="Unassembled WGS sequence"/>
</dbReference>
<evidence type="ECO:0000256" key="4">
    <source>
        <dbReference type="ARBA" id="ARBA00022801"/>
    </source>
</evidence>
<feature type="domain" description="DUF1907" evidence="7">
    <location>
        <begin position="27"/>
        <end position="310"/>
    </location>
</feature>
<keyword evidence="4" id="KW-0378">Hydrolase</keyword>
<dbReference type="SUPFAM" id="SSF117856">
    <property type="entry name" value="AF0104/ALDC/Ptd012-like"/>
    <property type="match status" value="1"/>
</dbReference>
<evidence type="ECO:0000256" key="2">
    <source>
        <dbReference type="ARBA" id="ARBA00011245"/>
    </source>
</evidence>
<dbReference type="PANTHER" id="PTHR13204:SF1">
    <property type="entry name" value="ESTER HYDROLASE C11ORF54"/>
    <property type="match status" value="1"/>
</dbReference>
<organism evidence="8 9">
    <name type="scientific">Plutella xylostella</name>
    <name type="common">Diamondback moth</name>
    <name type="synonym">Plutella maculipennis</name>
    <dbReference type="NCBI Taxonomy" id="51655"/>
    <lineage>
        <taxon>Eukaryota</taxon>
        <taxon>Metazoa</taxon>
        <taxon>Ecdysozoa</taxon>
        <taxon>Arthropoda</taxon>
        <taxon>Hexapoda</taxon>
        <taxon>Insecta</taxon>
        <taxon>Pterygota</taxon>
        <taxon>Neoptera</taxon>
        <taxon>Endopterygota</taxon>
        <taxon>Lepidoptera</taxon>
        <taxon>Glossata</taxon>
        <taxon>Ditrysia</taxon>
        <taxon>Yponomeutoidea</taxon>
        <taxon>Plutellidae</taxon>
        <taxon>Plutella</taxon>
    </lineage>
</organism>
<evidence type="ECO:0000313" key="9">
    <source>
        <dbReference type="Proteomes" id="UP000653454"/>
    </source>
</evidence>
<dbReference type="GO" id="GO:0008270">
    <property type="term" value="F:zinc ion binding"/>
    <property type="evidence" value="ECO:0007669"/>
    <property type="project" value="TreeGrafter"/>
</dbReference>
<dbReference type="GO" id="GO:0016788">
    <property type="term" value="F:hydrolase activity, acting on ester bonds"/>
    <property type="evidence" value="ECO:0007669"/>
    <property type="project" value="TreeGrafter"/>
</dbReference>
<keyword evidence="3" id="KW-0479">Metal-binding</keyword>
<sequence length="322" mass="34738">MASLDSSKLPVEEKPFYQPPLQEVVDVLSAGLPSNFESVKVEVVDSPDFTKAPFDLTSPGISGNVKLIELGGPPFMLPTVQRDKVYELAGLARALGRENALVAGAGAGPWPWAGVNCEGIINLSIRDGKVNQGTRVVTVDPPGAPKGSSGYKLQRLPQNETRTALLGNFLISDGLPGKVIKVVAEKRIGESNFISAIRETLLKHYGDKVVGLAGTFLLLSGRAKHHVMPDFPAEPIHTEAGVDRWLHYYDMPAPIFYVGTMVTGDMGLDLRLQHFHGYGAGVGGHYHYDTTPGAARYEGYFTLAESVLRVDRPPVTHGLGRD</sequence>
<evidence type="ECO:0000256" key="5">
    <source>
        <dbReference type="ARBA" id="ARBA00022833"/>
    </source>
</evidence>
<dbReference type="AlphaFoldDB" id="A0A8S4D8W7"/>
<evidence type="ECO:0000256" key="3">
    <source>
        <dbReference type="ARBA" id="ARBA00022723"/>
    </source>
</evidence>
<evidence type="ECO:0000259" key="7">
    <source>
        <dbReference type="SMART" id="SM01168"/>
    </source>
</evidence>
<comment type="caution">
    <text evidence="8">The sequence shown here is derived from an EMBL/GenBank/DDBJ whole genome shotgun (WGS) entry which is preliminary data.</text>
</comment>
<evidence type="ECO:0000256" key="1">
    <source>
        <dbReference type="ARBA" id="ARBA00004123"/>
    </source>
</evidence>
<accession>A0A8S4D8W7</accession>
<dbReference type="CDD" id="cd17298">
    <property type="entry name" value="DUF1907"/>
    <property type="match status" value="1"/>
</dbReference>
<name>A0A8S4D8W7_PLUXY</name>